<evidence type="ECO:0000313" key="3">
    <source>
        <dbReference type="Proteomes" id="UP000237000"/>
    </source>
</evidence>
<proteinExistence type="predicted"/>
<dbReference type="Proteomes" id="UP000237000">
    <property type="component" value="Unassembled WGS sequence"/>
</dbReference>
<evidence type="ECO:0000313" key="2">
    <source>
        <dbReference type="EMBL" id="PON88010.1"/>
    </source>
</evidence>
<dbReference type="Pfam" id="PF00646">
    <property type="entry name" value="F-box"/>
    <property type="match status" value="1"/>
</dbReference>
<feature type="domain" description="F-box" evidence="1">
    <location>
        <begin position="10"/>
        <end position="42"/>
    </location>
</feature>
<dbReference type="STRING" id="63057.A0A2P5ER31"/>
<keyword evidence="3" id="KW-1185">Reference proteome</keyword>
<protein>
    <submittedName>
        <fullName evidence="2">F-box domain containing protein</fullName>
    </submittedName>
</protein>
<dbReference type="Gene3D" id="1.20.1280.50">
    <property type="match status" value="1"/>
</dbReference>
<sequence length="138" mass="15818">MDLKNDIFVINILLKLSIKSIISCKSVCKTWLDLISDPQFTKLHLAQAKTSLLIRNKSFYLFEFEDDRDSNLRYCWYSKSSRRCHHNIKLSTKPKIPSCKTRVTLNCQGDDNLNVRLTSAGVVNSCDGLLCLVEEEDS</sequence>
<dbReference type="OrthoDB" id="610337at2759"/>
<dbReference type="PANTHER" id="PTHR31672">
    <property type="entry name" value="BNACNNG10540D PROTEIN"/>
    <property type="match status" value="1"/>
</dbReference>
<dbReference type="InParanoid" id="A0A2P5ER31"/>
<organism evidence="2 3">
    <name type="scientific">Trema orientale</name>
    <name type="common">Charcoal tree</name>
    <name type="synonym">Celtis orientalis</name>
    <dbReference type="NCBI Taxonomy" id="63057"/>
    <lineage>
        <taxon>Eukaryota</taxon>
        <taxon>Viridiplantae</taxon>
        <taxon>Streptophyta</taxon>
        <taxon>Embryophyta</taxon>
        <taxon>Tracheophyta</taxon>
        <taxon>Spermatophyta</taxon>
        <taxon>Magnoliopsida</taxon>
        <taxon>eudicotyledons</taxon>
        <taxon>Gunneridae</taxon>
        <taxon>Pentapetalae</taxon>
        <taxon>rosids</taxon>
        <taxon>fabids</taxon>
        <taxon>Rosales</taxon>
        <taxon>Cannabaceae</taxon>
        <taxon>Trema</taxon>
    </lineage>
</organism>
<reference evidence="3" key="1">
    <citation type="submission" date="2016-06" db="EMBL/GenBank/DDBJ databases">
        <title>Parallel loss of symbiosis genes in relatives of nitrogen-fixing non-legume Parasponia.</title>
        <authorList>
            <person name="Van Velzen R."/>
            <person name="Holmer R."/>
            <person name="Bu F."/>
            <person name="Rutten L."/>
            <person name="Van Zeijl A."/>
            <person name="Liu W."/>
            <person name="Santuari L."/>
            <person name="Cao Q."/>
            <person name="Sharma T."/>
            <person name="Shen D."/>
            <person name="Roswanjaya Y."/>
            <person name="Wardhani T."/>
            <person name="Kalhor M.S."/>
            <person name="Jansen J."/>
            <person name="Van den Hoogen J."/>
            <person name="Gungor B."/>
            <person name="Hartog M."/>
            <person name="Hontelez J."/>
            <person name="Verver J."/>
            <person name="Yang W.-C."/>
            <person name="Schijlen E."/>
            <person name="Repin R."/>
            <person name="Schilthuizen M."/>
            <person name="Schranz E."/>
            <person name="Heidstra R."/>
            <person name="Miyata K."/>
            <person name="Fedorova E."/>
            <person name="Kohlen W."/>
            <person name="Bisseling T."/>
            <person name="Smit S."/>
            <person name="Geurts R."/>
        </authorList>
    </citation>
    <scope>NUCLEOTIDE SEQUENCE [LARGE SCALE GENOMIC DNA]</scope>
    <source>
        <strain evidence="3">cv. RG33-2</strain>
    </source>
</reference>
<dbReference type="InterPro" id="IPR036047">
    <property type="entry name" value="F-box-like_dom_sf"/>
</dbReference>
<name>A0A2P5ER31_TREOI</name>
<evidence type="ECO:0000259" key="1">
    <source>
        <dbReference type="Pfam" id="PF00646"/>
    </source>
</evidence>
<dbReference type="EMBL" id="JXTC01000110">
    <property type="protein sequence ID" value="PON88010.1"/>
    <property type="molecule type" value="Genomic_DNA"/>
</dbReference>
<dbReference type="InterPro" id="IPR050796">
    <property type="entry name" value="SCF_F-box_component"/>
</dbReference>
<dbReference type="PANTHER" id="PTHR31672:SF13">
    <property type="entry name" value="F-BOX PROTEIN CPR30-LIKE"/>
    <property type="match status" value="1"/>
</dbReference>
<comment type="caution">
    <text evidence="2">The sequence shown here is derived from an EMBL/GenBank/DDBJ whole genome shotgun (WGS) entry which is preliminary data.</text>
</comment>
<dbReference type="InterPro" id="IPR001810">
    <property type="entry name" value="F-box_dom"/>
</dbReference>
<dbReference type="SUPFAM" id="SSF81383">
    <property type="entry name" value="F-box domain"/>
    <property type="match status" value="1"/>
</dbReference>
<gene>
    <name evidence="2" type="ORF">TorRG33x02_162120</name>
</gene>
<dbReference type="AlphaFoldDB" id="A0A2P5ER31"/>
<accession>A0A2P5ER31</accession>